<proteinExistence type="predicted"/>
<keyword evidence="2" id="KW-1185">Reference proteome</keyword>
<gene>
    <name evidence="1" type="ORF">HX871_09860</name>
</gene>
<evidence type="ECO:0000313" key="2">
    <source>
        <dbReference type="Proteomes" id="UP000572863"/>
    </source>
</evidence>
<dbReference type="RefSeq" id="WP_177059332.1">
    <property type="nucleotide sequence ID" value="NZ_JACARY010000013.1"/>
</dbReference>
<dbReference type="Proteomes" id="UP000572863">
    <property type="component" value="Unassembled WGS sequence"/>
</dbReference>
<protein>
    <recommendedName>
        <fullName evidence="3">Integrase</fullName>
    </recommendedName>
</protein>
<accession>A0ABX2QSE4</accession>
<organism evidence="1 2">
    <name type="scientific">Pseudomonas reactans</name>
    <dbReference type="NCBI Taxonomy" id="117680"/>
    <lineage>
        <taxon>Bacteria</taxon>
        <taxon>Pseudomonadati</taxon>
        <taxon>Pseudomonadota</taxon>
        <taxon>Gammaproteobacteria</taxon>
        <taxon>Pseudomonadales</taxon>
        <taxon>Pseudomonadaceae</taxon>
        <taxon>Pseudomonas</taxon>
    </lineage>
</organism>
<evidence type="ECO:0008006" key="3">
    <source>
        <dbReference type="Google" id="ProtNLM"/>
    </source>
</evidence>
<dbReference type="EMBL" id="JACARY010000013">
    <property type="protein sequence ID" value="NWD94719.1"/>
    <property type="molecule type" value="Genomic_DNA"/>
</dbReference>
<name>A0ABX2QSE4_9PSED</name>
<comment type="caution">
    <text evidence="1">The sequence shown here is derived from an EMBL/GenBank/DDBJ whole genome shotgun (WGS) entry which is preliminary data.</text>
</comment>
<sequence length="1137" mass="130317">MINLSSETPLWLVDDEQLQCEFKRAVAFVRKAYSSLSGDSSVNYTVASKIRKVFSSSLSVDTWGRAQIEATLSFTFRGSQTRLCDIDRELRSVPGTYHDPLSAFFRLVFVVLWARRVLLAPLAMQTIVHNDGVFDHLCEELDVECLTMIRGIHPKSNLPSIFKRGEFNDGSSRVNFWVRLLFSTDFYTVGEMNRGDCQMLFDNCYGNGDKPLRRYFVADFLLMLAHPIQEKKEMAVDIVEQYKSAKDDRKVQAAERKKERDKLPRSRIKIGASSFNVALAEARSAALELSRGTRPFDFEKIFKTLFGQHRIKPLFNTKSKDGGDSIYESMHPVIRSFVGLVDGMFRSYLLSKRLQRASNHIMVLNLFLSYLSCYLPGYYLARDGSLEGYPKNLKDFNCTIFFTRQHIFTEGFLQYKKEPPMTFLKYMELYASEHGWVNETQYSRVLIVDDFCTYVQSNREILPDAKLFTNNFTASCYPPIEKRAGTVKKIIPRDYFSTFLSMLYSLEYLVMHINLMAAGEMRGVLGGQLHQPVLQDLLESHAWAGLLSKETRGVGSVNLDLLNYCPIFYHDGVVQRMEFLPRFYSVIDYEIEGKLLKMISPNEIRITQLMCETGLRQHHIVWLDKERYDCVMDSYSKSQLAPLFVSGDKSHGEWTAIVSRHVVDVMHRQRAWYDKCSHPSYAENIWYGGVEGSKFGQYKPLFRRPGERVSDSNWKNYRYFPMYMLMLQYFIRETIGDCSGEPLVYLKGEGKTRLEIDSYDATFLGKISMADLTSPHTPHALRAGFVSEAIRFLPPSIIGQFMTGQTEELVWYYAIFDGKSMPDHQKLLADYLNKNMDAWGQGDAPELAQAVLEMNTRLMKSIQVDAVKAIQTYGLISLTGVKEGESGIEVLRAKRYTKLAYNNCHICPFDNRCPKEVVEKFGVGRPCALCPYAIRGVDHLGAISAEKDKAKEMMISVLRHIDEYRALKARARNPRTLEDLNAEYDRHAREAYALEAIEQQLYQMARSGQLQSFFMKESVGLAAHYEKISLTEGEHLIKRLIDVQNFPDVTSSHLDTKFAYMRTSLLMSKGRFEELLKPDFSSPAHQLASQVGSMLTTGALQVQDVFRIGRATEQLQYMEKPKQDIGVRIGLVPLEHE</sequence>
<evidence type="ECO:0000313" key="1">
    <source>
        <dbReference type="EMBL" id="NWD94719.1"/>
    </source>
</evidence>
<reference evidence="1 2" key="1">
    <citation type="submission" date="2020-04" db="EMBL/GenBank/DDBJ databases">
        <title>Molecular characterization of pseudomonads from Agaricus bisporus reveal novel blotch 2 pathogens in Western Europe.</title>
        <authorList>
            <person name="Taparia T."/>
            <person name="Krijger M."/>
            <person name="Haynes E."/>
            <person name="Elpinstone J.G."/>
            <person name="Noble R."/>
            <person name="Van Der Wolf J."/>
        </authorList>
    </citation>
    <scope>NUCLEOTIDE SEQUENCE [LARGE SCALE GENOMIC DNA]</scope>
    <source>
        <strain evidence="1 2">P7774</strain>
    </source>
</reference>